<dbReference type="InterPro" id="IPR011009">
    <property type="entry name" value="Kinase-like_dom_sf"/>
</dbReference>
<dbReference type="InterPro" id="IPR050494">
    <property type="entry name" value="Ser_Thr_dual-spec_kinase"/>
</dbReference>
<name>A0A2T9YJE2_9FUNG</name>
<protein>
    <recommendedName>
        <fullName evidence="6">Protein kinase domain-containing protein</fullName>
    </recommendedName>
</protein>
<evidence type="ECO:0000256" key="4">
    <source>
        <dbReference type="ARBA" id="ARBA00022777"/>
    </source>
</evidence>
<dbReference type="SUPFAM" id="SSF56112">
    <property type="entry name" value="Protein kinase-like (PK-like)"/>
    <property type="match status" value="1"/>
</dbReference>
<dbReference type="GO" id="GO:0005524">
    <property type="term" value="F:ATP binding"/>
    <property type="evidence" value="ECO:0007669"/>
    <property type="project" value="UniProtKB-KW"/>
</dbReference>
<dbReference type="OrthoDB" id="9332038at2759"/>
<dbReference type="PROSITE" id="PS00108">
    <property type="entry name" value="PROTEIN_KINASE_ST"/>
    <property type="match status" value="1"/>
</dbReference>
<evidence type="ECO:0000313" key="8">
    <source>
        <dbReference type="Proteomes" id="UP000245383"/>
    </source>
</evidence>
<accession>A0A2T9YJE2</accession>
<dbReference type="GO" id="GO:0004674">
    <property type="term" value="F:protein serine/threonine kinase activity"/>
    <property type="evidence" value="ECO:0007669"/>
    <property type="project" value="UniProtKB-KW"/>
</dbReference>
<dbReference type="InterPro" id="IPR008271">
    <property type="entry name" value="Ser/Thr_kinase_AS"/>
</dbReference>
<dbReference type="Pfam" id="PF00069">
    <property type="entry name" value="Pkinase"/>
    <property type="match status" value="1"/>
</dbReference>
<organism evidence="7 8">
    <name type="scientific">Smittium simulii</name>
    <dbReference type="NCBI Taxonomy" id="133385"/>
    <lineage>
        <taxon>Eukaryota</taxon>
        <taxon>Fungi</taxon>
        <taxon>Fungi incertae sedis</taxon>
        <taxon>Zoopagomycota</taxon>
        <taxon>Kickxellomycotina</taxon>
        <taxon>Harpellomycetes</taxon>
        <taxon>Harpellales</taxon>
        <taxon>Legeriomycetaceae</taxon>
        <taxon>Smittium</taxon>
    </lineage>
</organism>
<dbReference type="Gene3D" id="1.10.510.10">
    <property type="entry name" value="Transferase(Phosphotransferase) domain 1"/>
    <property type="match status" value="1"/>
</dbReference>
<feature type="domain" description="Protein kinase" evidence="6">
    <location>
        <begin position="174"/>
        <end position="518"/>
    </location>
</feature>
<dbReference type="PANTHER" id="PTHR24058:SF17">
    <property type="entry name" value="HOMEODOMAIN INTERACTING PROTEIN KINASE, ISOFORM D"/>
    <property type="match status" value="1"/>
</dbReference>
<keyword evidence="4" id="KW-0418">Kinase</keyword>
<evidence type="ECO:0000256" key="1">
    <source>
        <dbReference type="ARBA" id="ARBA00022527"/>
    </source>
</evidence>
<evidence type="ECO:0000256" key="5">
    <source>
        <dbReference type="ARBA" id="ARBA00022840"/>
    </source>
</evidence>
<dbReference type="Proteomes" id="UP000245383">
    <property type="component" value="Unassembled WGS sequence"/>
</dbReference>
<evidence type="ECO:0000259" key="6">
    <source>
        <dbReference type="PROSITE" id="PS50011"/>
    </source>
</evidence>
<dbReference type="GO" id="GO:0005737">
    <property type="term" value="C:cytoplasm"/>
    <property type="evidence" value="ECO:0007669"/>
    <property type="project" value="TreeGrafter"/>
</dbReference>
<dbReference type="SMART" id="SM00220">
    <property type="entry name" value="S_TKc"/>
    <property type="match status" value="1"/>
</dbReference>
<dbReference type="PROSITE" id="PS50011">
    <property type="entry name" value="PROTEIN_KINASE_DOM"/>
    <property type="match status" value="1"/>
</dbReference>
<keyword evidence="3" id="KW-0547">Nucleotide-binding</keyword>
<dbReference type="EMBL" id="MBFR01000161">
    <property type="protein sequence ID" value="PVU92456.1"/>
    <property type="molecule type" value="Genomic_DNA"/>
</dbReference>
<evidence type="ECO:0000313" key="7">
    <source>
        <dbReference type="EMBL" id="PVU92456.1"/>
    </source>
</evidence>
<evidence type="ECO:0000256" key="3">
    <source>
        <dbReference type="ARBA" id="ARBA00022741"/>
    </source>
</evidence>
<dbReference type="AlphaFoldDB" id="A0A2T9YJE2"/>
<proteinExistence type="predicted"/>
<sequence length="524" mass="60440">MSNVILNINQLYEVNPLVLLTVGLTDFYSKISLNRNLVSNDHNLVSETESRKLPHISIPSAFKVLESDQNKNTIVSKRFKSRGPDSSKSIVSQGFKNRSLFSYDGYSNTLVSELDYLSDSSNSHISVKNIQNTQNLNRYKTNYSNDIDLQFNQHYSSNFSSNLKYTAITLANRYFVIKHVGSGEFCNVYLAVDKYKQTLSTKTNSKYEYKLVVVKCMKAGDNIIGMAEFLTLQKLNKKKNFTIKNSIINQYELFKIRNRGISLDSNSNALNELNWSLVLVLEPLTGGTLIDALKKKYINLKNTFADPVIFEFYWLKLVALTFKQILSAACEIHNLSIVHSDLKPENIIFTLQDCDQVKIVDFGNAVKLKNIHYYYKTFEIQPMWYRAPEVAYYQEFDEKIDIWSLGCILCEMICLYPIFKAQNNHSLLSQITMLLGPLPSYLLNDNSFLLEKSDYQYSKNQFTKYFSDNWYSPNQRKCMLSKALNINCPELLTFVDSLLHIDPKLRISAKEGLENSFFKKYLIS</sequence>
<comment type="caution">
    <text evidence="7">The sequence shown here is derived from an EMBL/GenBank/DDBJ whole genome shotgun (WGS) entry which is preliminary data.</text>
</comment>
<keyword evidence="5" id="KW-0067">ATP-binding</keyword>
<dbReference type="STRING" id="133385.A0A2T9YJE2"/>
<dbReference type="PANTHER" id="PTHR24058">
    <property type="entry name" value="DUAL SPECIFICITY PROTEIN KINASE"/>
    <property type="match status" value="1"/>
</dbReference>
<keyword evidence="8" id="KW-1185">Reference proteome</keyword>
<reference evidence="7 8" key="1">
    <citation type="journal article" date="2018" name="MBio">
        <title>Comparative Genomics Reveals the Core Gene Toolbox for the Fungus-Insect Symbiosis.</title>
        <authorList>
            <person name="Wang Y."/>
            <person name="Stata M."/>
            <person name="Wang W."/>
            <person name="Stajich J.E."/>
            <person name="White M.M."/>
            <person name="Moncalvo J.M."/>
        </authorList>
    </citation>
    <scope>NUCLEOTIDE SEQUENCE [LARGE SCALE GENOMIC DNA]</scope>
    <source>
        <strain evidence="7 8">SWE-8-4</strain>
    </source>
</reference>
<keyword evidence="1" id="KW-0723">Serine/threonine-protein kinase</keyword>
<dbReference type="GO" id="GO:0004713">
    <property type="term" value="F:protein tyrosine kinase activity"/>
    <property type="evidence" value="ECO:0007669"/>
    <property type="project" value="TreeGrafter"/>
</dbReference>
<gene>
    <name evidence="7" type="ORF">BB561_003819</name>
</gene>
<keyword evidence="2" id="KW-0808">Transferase</keyword>
<dbReference type="InterPro" id="IPR000719">
    <property type="entry name" value="Prot_kinase_dom"/>
</dbReference>
<evidence type="ECO:0000256" key="2">
    <source>
        <dbReference type="ARBA" id="ARBA00022679"/>
    </source>
</evidence>